<comment type="caution">
    <text evidence="1">The sequence shown here is derived from an EMBL/GenBank/DDBJ whole genome shotgun (WGS) entry which is preliminary data.</text>
</comment>
<sequence>MELVKNLNRMLVHLNAWQINMRVAKGDQRREYIQCLGEIDKLFDDGAVTDDLLVERQQMLQKEIEIVKIDMLDCVQKSKIKWVVEGDENTKFFHGILKRTRKQMAINGVSIDKVWVTDPTVVKKEFYEYYEKIFRHLKKQISERQFGLAVHFLGGSWRGVKIPVLITNQLEVYEVQRKVRNGNDTRFWLDMWCRDAILRARFPRLYALAAHGDSMLKR</sequence>
<proteinExistence type="predicted"/>
<dbReference type="Proteomes" id="UP000235145">
    <property type="component" value="Unassembled WGS sequence"/>
</dbReference>
<keyword evidence="2" id="KW-1185">Reference proteome</keyword>
<dbReference type="AlphaFoldDB" id="A0A9R1VQA9"/>
<reference evidence="1 2" key="1">
    <citation type="journal article" date="2017" name="Nat. Commun.">
        <title>Genome assembly with in vitro proximity ligation data and whole-genome triplication in lettuce.</title>
        <authorList>
            <person name="Reyes-Chin-Wo S."/>
            <person name="Wang Z."/>
            <person name="Yang X."/>
            <person name="Kozik A."/>
            <person name="Arikit S."/>
            <person name="Song C."/>
            <person name="Xia L."/>
            <person name="Froenicke L."/>
            <person name="Lavelle D.O."/>
            <person name="Truco M.J."/>
            <person name="Xia R."/>
            <person name="Zhu S."/>
            <person name="Xu C."/>
            <person name="Xu H."/>
            <person name="Xu X."/>
            <person name="Cox K."/>
            <person name="Korf I."/>
            <person name="Meyers B.C."/>
            <person name="Michelmore R.W."/>
        </authorList>
    </citation>
    <scope>NUCLEOTIDE SEQUENCE [LARGE SCALE GENOMIC DNA]</scope>
    <source>
        <strain evidence="2">cv. Salinas</strain>
        <tissue evidence="1">Seedlings</tissue>
    </source>
</reference>
<protein>
    <recommendedName>
        <fullName evidence="3">RNA-directed DNA polymerase, eukaryota, reverse transcriptase zinc-binding domain protein</fullName>
    </recommendedName>
</protein>
<gene>
    <name evidence="1" type="ORF">LSAT_V11C400184240</name>
</gene>
<name>A0A9R1VQA9_LACSA</name>
<accession>A0A9R1VQA9</accession>
<organism evidence="1 2">
    <name type="scientific">Lactuca sativa</name>
    <name type="common">Garden lettuce</name>
    <dbReference type="NCBI Taxonomy" id="4236"/>
    <lineage>
        <taxon>Eukaryota</taxon>
        <taxon>Viridiplantae</taxon>
        <taxon>Streptophyta</taxon>
        <taxon>Embryophyta</taxon>
        <taxon>Tracheophyta</taxon>
        <taxon>Spermatophyta</taxon>
        <taxon>Magnoliopsida</taxon>
        <taxon>eudicotyledons</taxon>
        <taxon>Gunneridae</taxon>
        <taxon>Pentapetalae</taxon>
        <taxon>asterids</taxon>
        <taxon>campanulids</taxon>
        <taxon>Asterales</taxon>
        <taxon>Asteraceae</taxon>
        <taxon>Cichorioideae</taxon>
        <taxon>Cichorieae</taxon>
        <taxon>Lactucinae</taxon>
        <taxon>Lactuca</taxon>
    </lineage>
</organism>
<evidence type="ECO:0000313" key="2">
    <source>
        <dbReference type="Proteomes" id="UP000235145"/>
    </source>
</evidence>
<dbReference type="EMBL" id="NBSK02000004">
    <property type="protein sequence ID" value="KAJ0210560.1"/>
    <property type="molecule type" value="Genomic_DNA"/>
</dbReference>
<evidence type="ECO:0008006" key="3">
    <source>
        <dbReference type="Google" id="ProtNLM"/>
    </source>
</evidence>
<evidence type="ECO:0000313" key="1">
    <source>
        <dbReference type="EMBL" id="KAJ0210560.1"/>
    </source>
</evidence>